<keyword evidence="2" id="KW-1185">Reference proteome</keyword>
<organism evidence="1 2">
    <name type="scientific">Hygrophoropsis aurantiaca</name>
    <dbReference type="NCBI Taxonomy" id="72124"/>
    <lineage>
        <taxon>Eukaryota</taxon>
        <taxon>Fungi</taxon>
        <taxon>Dikarya</taxon>
        <taxon>Basidiomycota</taxon>
        <taxon>Agaricomycotina</taxon>
        <taxon>Agaricomycetes</taxon>
        <taxon>Agaricomycetidae</taxon>
        <taxon>Boletales</taxon>
        <taxon>Coniophorineae</taxon>
        <taxon>Hygrophoropsidaceae</taxon>
        <taxon>Hygrophoropsis</taxon>
    </lineage>
</organism>
<proteinExistence type="predicted"/>
<name>A0ACB7ZSS3_9AGAM</name>
<reference evidence="1" key="1">
    <citation type="journal article" date="2021" name="New Phytol.">
        <title>Evolutionary innovations through gain and loss of genes in the ectomycorrhizal Boletales.</title>
        <authorList>
            <person name="Wu G."/>
            <person name="Miyauchi S."/>
            <person name="Morin E."/>
            <person name="Kuo A."/>
            <person name="Drula E."/>
            <person name="Varga T."/>
            <person name="Kohler A."/>
            <person name="Feng B."/>
            <person name="Cao Y."/>
            <person name="Lipzen A."/>
            <person name="Daum C."/>
            <person name="Hundley H."/>
            <person name="Pangilinan J."/>
            <person name="Johnson J."/>
            <person name="Barry K."/>
            <person name="LaButti K."/>
            <person name="Ng V."/>
            <person name="Ahrendt S."/>
            <person name="Min B."/>
            <person name="Choi I.G."/>
            <person name="Park H."/>
            <person name="Plett J.M."/>
            <person name="Magnuson J."/>
            <person name="Spatafora J.W."/>
            <person name="Nagy L.G."/>
            <person name="Henrissat B."/>
            <person name="Grigoriev I.V."/>
            <person name="Yang Z.L."/>
            <person name="Xu J."/>
            <person name="Martin F.M."/>
        </authorList>
    </citation>
    <scope>NUCLEOTIDE SEQUENCE</scope>
    <source>
        <strain evidence="1">ATCC 28755</strain>
    </source>
</reference>
<evidence type="ECO:0000313" key="1">
    <source>
        <dbReference type="EMBL" id="KAH7904240.1"/>
    </source>
</evidence>
<comment type="caution">
    <text evidence="1">The sequence shown here is derived from an EMBL/GenBank/DDBJ whole genome shotgun (WGS) entry which is preliminary data.</text>
</comment>
<dbReference type="EMBL" id="MU268551">
    <property type="protein sequence ID" value="KAH7904240.1"/>
    <property type="molecule type" value="Genomic_DNA"/>
</dbReference>
<accession>A0ACB7ZSS3</accession>
<evidence type="ECO:0000313" key="2">
    <source>
        <dbReference type="Proteomes" id="UP000790377"/>
    </source>
</evidence>
<gene>
    <name evidence="1" type="ORF">BJ138DRAFT_1166920</name>
</gene>
<protein>
    <submittedName>
        <fullName evidence="1">Major facilitator superfamily domain-containing protein</fullName>
    </submittedName>
</protein>
<sequence length="78" mass="7847">MSGCAAEIFGRRAAFVCALVAFALGSALCGSATNMTWMIAARTVQGVGGGAILSLASIVISDMVSLAERGTYNGFIGL</sequence>
<dbReference type="Proteomes" id="UP000790377">
    <property type="component" value="Unassembled WGS sequence"/>
</dbReference>